<organism evidence="4 5">
    <name type="scientific">Bodo saltans</name>
    <name type="common">Flagellated protozoan</name>
    <dbReference type="NCBI Taxonomy" id="75058"/>
    <lineage>
        <taxon>Eukaryota</taxon>
        <taxon>Discoba</taxon>
        <taxon>Euglenozoa</taxon>
        <taxon>Kinetoplastea</taxon>
        <taxon>Metakinetoplastina</taxon>
        <taxon>Eubodonida</taxon>
        <taxon>Bodonidae</taxon>
        <taxon>Bodo</taxon>
    </lineage>
</organism>
<evidence type="ECO:0000313" key="4">
    <source>
        <dbReference type="EMBL" id="CUG45350.1"/>
    </source>
</evidence>
<evidence type="ECO:0000259" key="3">
    <source>
        <dbReference type="PROSITE" id="PS50222"/>
    </source>
</evidence>
<protein>
    <recommendedName>
        <fullName evidence="3">EF-hand domain-containing protein</fullName>
    </recommendedName>
</protein>
<gene>
    <name evidence="4" type="ORF">BSAL_79640</name>
</gene>
<evidence type="ECO:0000256" key="1">
    <source>
        <dbReference type="ARBA" id="ARBA00022837"/>
    </source>
</evidence>
<dbReference type="GO" id="GO:0005509">
    <property type="term" value="F:calcium ion binding"/>
    <property type="evidence" value="ECO:0007669"/>
    <property type="project" value="InterPro"/>
</dbReference>
<evidence type="ECO:0000256" key="2">
    <source>
        <dbReference type="SAM" id="MobiDB-lite"/>
    </source>
</evidence>
<dbReference type="AlphaFoldDB" id="A0A0S4J0L2"/>
<dbReference type="PROSITE" id="PS00018">
    <property type="entry name" value="EF_HAND_1"/>
    <property type="match status" value="1"/>
</dbReference>
<keyword evidence="1" id="KW-0106">Calcium</keyword>
<dbReference type="PROSITE" id="PS50222">
    <property type="entry name" value="EF_HAND_2"/>
    <property type="match status" value="1"/>
</dbReference>
<reference evidence="5" key="1">
    <citation type="submission" date="2015-09" db="EMBL/GenBank/DDBJ databases">
        <authorList>
            <consortium name="Pathogen Informatics"/>
        </authorList>
    </citation>
    <scope>NUCLEOTIDE SEQUENCE [LARGE SCALE GENOMIC DNA]</scope>
    <source>
        <strain evidence="5">Lake Konstanz</strain>
    </source>
</reference>
<feature type="region of interest" description="Disordered" evidence="2">
    <location>
        <begin position="119"/>
        <end position="142"/>
    </location>
</feature>
<dbReference type="InterPro" id="IPR011992">
    <property type="entry name" value="EF-hand-dom_pair"/>
</dbReference>
<sequence length="744" mass="82192">MMLDLIETCRNNKDVPQFFFFFVQSSCLLYCHLKEICPSLFLDFSTKHFRVPSIAGSIHMGFSPSPLETKSSRNRLLPAVSRSPSPTTIYDAPVASPINTRLYPPSSVIQRMSGGISEAAARHDNDKKKHQHGGNDISMNRSTSPSALAAASPKLQAIKRPPVVAGSSAVLQASESNAVLPPSQQQQVKFHARSVLPPLAMRPIAPHNSVIPPPATQIMASSILPNRASTPGATSAVGSEMEDERAIKPYLLPEREKYPMAPTVDDEIWEPKKALRSLVAFDLSIDQKVAFEDFLRQGRSKAAPSLIINYFKHYMCANSSLVKALQALPLAAVETAVRDIPRTTMMSPTHFIRMFLNPLLGKHAFLEQDALALFDFFDTDSDGEVDFRDLCNGCVLLRSKDGPIVPVVHKCMLLVAPKARREARLAMMTRLELLHLTEVLVGVLRDFTEHARAQTAQLAAAIQQEVPPVPARGIEMQQLRAQEHDVAALTALEQSVRKDVRRMLETFSLDRRGNFPYVTVRDFMLQSVPIQQAISIMRVPRDDDLYNSFLSEYFRQAETDDTSSTSREFRPLLRNKSVLLCGLQGTAPAAGATAGGAKNTALAARRQTFAKTNNTLPVEEVSCVDEERVAVEHDDPEYYTIRGLLYRRGRSHVPEPSSREQQDNAASASPSFEGTQQFRLTNSHTPQALTKLTGSFGSQALGGTQQVATSPSHQGTDSVTGIAAYVTKAEYYIEDVYGKRHHRF</sequence>
<dbReference type="EMBL" id="CYKH01000819">
    <property type="protein sequence ID" value="CUG45350.1"/>
    <property type="molecule type" value="Genomic_DNA"/>
</dbReference>
<keyword evidence="5" id="KW-1185">Reference proteome</keyword>
<dbReference type="InterPro" id="IPR002048">
    <property type="entry name" value="EF_hand_dom"/>
</dbReference>
<dbReference type="VEuPathDB" id="TriTrypDB:BSAL_79640"/>
<feature type="region of interest" description="Disordered" evidence="2">
    <location>
        <begin position="651"/>
        <end position="672"/>
    </location>
</feature>
<evidence type="ECO:0000313" key="5">
    <source>
        <dbReference type="Proteomes" id="UP000051952"/>
    </source>
</evidence>
<dbReference type="SUPFAM" id="SSF47473">
    <property type="entry name" value="EF-hand"/>
    <property type="match status" value="1"/>
</dbReference>
<dbReference type="Proteomes" id="UP000051952">
    <property type="component" value="Unassembled WGS sequence"/>
</dbReference>
<accession>A0A0S4J0L2</accession>
<dbReference type="InterPro" id="IPR018247">
    <property type="entry name" value="EF_Hand_1_Ca_BS"/>
</dbReference>
<proteinExistence type="predicted"/>
<feature type="domain" description="EF-hand" evidence="3">
    <location>
        <begin position="365"/>
        <end position="400"/>
    </location>
</feature>
<name>A0A0S4J0L2_BODSA</name>
<feature type="compositionally biased region" description="Polar residues" evidence="2">
    <location>
        <begin position="663"/>
        <end position="672"/>
    </location>
</feature>